<evidence type="ECO:0000256" key="4">
    <source>
        <dbReference type="ARBA" id="ARBA00038295"/>
    </source>
</evidence>
<dbReference type="InterPro" id="IPR052255">
    <property type="entry name" value="RNA_pol_II_subunit5-mediator"/>
</dbReference>
<evidence type="ECO:0000256" key="2">
    <source>
        <dbReference type="ARBA" id="ARBA00011695"/>
    </source>
</evidence>
<organism evidence="7 8">
    <name type="scientific">Syphacia muris</name>
    <dbReference type="NCBI Taxonomy" id="451379"/>
    <lineage>
        <taxon>Eukaryota</taxon>
        <taxon>Metazoa</taxon>
        <taxon>Ecdysozoa</taxon>
        <taxon>Nematoda</taxon>
        <taxon>Chromadorea</taxon>
        <taxon>Rhabditida</taxon>
        <taxon>Spirurina</taxon>
        <taxon>Oxyuridomorpha</taxon>
        <taxon>Oxyuroidea</taxon>
        <taxon>Oxyuridae</taxon>
        <taxon>Syphacia</taxon>
    </lineage>
</organism>
<keyword evidence="7" id="KW-1185">Reference proteome</keyword>
<dbReference type="GO" id="GO:0019212">
    <property type="term" value="F:phosphatase inhibitor activity"/>
    <property type="evidence" value="ECO:0007669"/>
    <property type="project" value="TreeGrafter"/>
</dbReference>
<dbReference type="GO" id="GO:0005634">
    <property type="term" value="C:nucleus"/>
    <property type="evidence" value="ECO:0007669"/>
    <property type="project" value="UniProtKB-SubCell"/>
</dbReference>
<feature type="coiled-coil region" evidence="5">
    <location>
        <begin position="171"/>
        <end position="198"/>
    </location>
</feature>
<dbReference type="PANTHER" id="PTHR15111:SF0">
    <property type="entry name" value="UNCONVENTIONAL PREFOLDIN RPB5 INTERACTOR 1"/>
    <property type="match status" value="1"/>
</dbReference>
<reference evidence="8" key="1">
    <citation type="submission" date="2017-02" db="UniProtKB">
        <authorList>
            <consortium name="WormBaseParasite"/>
        </authorList>
    </citation>
    <scope>IDENTIFICATION</scope>
</reference>
<dbReference type="STRING" id="451379.A0A0N5AXJ3"/>
<comment type="subunit">
    <text evidence="2">Heterohexamer of two PFD-alpha type and four PFD-beta type subunits.</text>
</comment>
<proteinExistence type="inferred from homology"/>
<keyword evidence="3" id="KW-0539">Nucleus</keyword>
<feature type="region of interest" description="Disordered" evidence="6">
    <location>
        <begin position="310"/>
        <end position="359"/>
    </location>
</feature>
<sequence>MSLAKEETHPRESLNRLLEYVNKVVEHCDKEIEKRKEEISEYKRIKQRLEEMPKKLSYEILVPFGKVGYMPGKLIHTNKVSVLLGDNVFAEVSCFYACQIIDRRLKFIQKTIDDFETQKRMAKSRVEFSSQLFNTVENGDSIEINEPYDEKTEKEWREKRQLRKKSNEKSSSVSENEFEALMNRLDELERQELEELDEDSDSEEVTVNSSGVYQLFLTKELDYTFRLLFAKASEEEETVNVDSIGKSNCDNSSELDSDDLATPPSSPSLVKEQLKEVKSSSEKKKKSVRFNKETDYRIIPSRFSESDDVKPMIAKEASSTPEILAKSKSPSILRNNEEKSPLNEEALEPEKPRLRMSSGKAFNGTVYEKNIDFLCHSQETKKDSDSNVSSHPTRISKFKQMRNARNSEI</sequence>
<dbReference type="Gene3D" id="1.10.287.370">
    <property type="match status" value="1"/>
</dbReference>
<feature type="region of interest" description="Disordered" evidence="6">
    <location>
        <begin position="378"/>
        <end position="409"/>
    </location>
</feature>
<dbReference type="InterPro" id="IPR009053">
    <property type="entry name" value="Prefoldin"/>
</dbReference>
<evidence type="ECO:0000256" key="5">
    <source>
        <dbReference type="SAM" id="Coils"/>
    </source>
</evidence>
<protein>
    <submittedName>
        <fullName evidence="8">Unconventional prefoldin RPB5 interactor 1</fullName>
    </submittedName>
</protein>
<keyword evidence="5" id="KW-0175">Coiled coil</keyword>
<evidence type="ECO:0000256" key="3">
    <source>
        <dbReference type="ARBA" id="ARBA00023242"/>
    </source>
</evidence>
<evidence type="ECO:0000313" key="8">
    <source>
        <dbReference type="WBParaSite" id="SMUV_0000967201-mRNA-1"/>
    </source>
</evidence>
<dbReference type="Pfam" id="PF02996">
    <property type="entry name" value="Prefoldin"/>
    <property type="match status" value="1"/>
</dbReference>
<dbReference type="CDD" id="cd23159">
    <property type="entry name" value="Prefoldin_URI1"/>
    <property type="match status" value="1"/>
</dbReference>
<dbReference type="GO" id="GO:0003714">
    <property type="term" value="F:transcription corepressor activity"/>
    <property type="evidence" value="ECO:0007669"/>
    <property type="project" value="TreeGrafter"/>
</dbReference>
<dbReference type="GO" id="GO:0000122">
    <property type="term" value="P:negative regulation of transcription by RNA polymerase II"/>
    <property type="evidence" value="ECO:0007669"/>
    <property type="project" value="TreeGrafter"/>
</dbReference>
<comment type="similarity">
    <text evidence="4">Belongs to the RNA polymerase II subunit 5-mediating protein family.</text>
</comment>
<dbReference type="SUPFAM" id="SSF46579">
    <property type="entry name" value="Prefoldin"/>
    <property type="match status" value="1"/>
</dbReference>
<feature type="compositionally biased region" description="Basic and acidic residues" evidence="6">
    <location>
        <begin position="272"/>
        <end position="282"/>
    </location>
</feature>
<dbReference type="Proteomes" id="UP000046393">
    <property type="component" value="Unplaced"/>
</dbReference>
<comment type="subcellular location">
    <subcellularLocation>
        <location evidence="1">Nucleus</location>
    </subcellularLocation>
</comment>
<accession>A0A0N5AXJ3</accession>
<dbReference type="WBParaSite" id="SMUV_0000967201-mRNA-1">
    <property type="protein sequence ID" value="SMUV_0000967201-mRNA-1"/>
    <property type="gene ID" value="SMUV_0000967201"/>
</dbReference>
<dbReference type="PANTHER" id="PTHR15111">
    <property type="entry name" value="RNA POLYMERASE II SUBUNIT 5-MEDIATING PROTEIN NNX3"/>
    <property type="match status" value="1"/>
</dbReference>
<dbReference type="AlphaFoldDB" id="A0A0N5AXJ3"/>
<name>A0A0N5AXJ3_9BILA</name>
<feature type="region of interest" description="Disordered" evidence="6">
    <location>
        <begin position="239"/>
        <end position="289"/>
    </location>
</feature>
<dbReference type="InterPro" id="IPR004127">
    <property type="entry name" value="Prefoldin_subunit_alpha"/>
</dbReference>
<evidence type="ECO:0000313" key="7">
    <source>
        <dbReference type="Proteomes" id="UP000046393"/>
    </source>
</evidence>
<dbReference type="GO" id="GO:0003682">
    <property type="term" value="F:chromatin binding"/>
    <property type="evidence" value="ECO:0007669"/>
    <property type="project" value="TreeGrafter"/>
</dbReference>
<evidence type="ECO:0000256" key="1">
    <source>
        <dbReference type="ARBA" id="ARBA00004123"/>
    </source>
</evidence>
<feature type="compositionally biased region" description="Basic and acidic residues" evidence="6">
    <location>
        <begin position="335"/>
        <end position="353"/>
    </location>
</feature>
<evidence type="ECO:0000256" key="6">
    <source>
        <dbReference type="SAM" id="MobiDB-lite"/>
    </source>
</evidence>